<dbReference type="EMBL" id="BTSY01000003">
    <property type="protein sequence ID" value="GMT20625.1"/>
    <property type="molecule type" value="Genomic_DNA"/>
</dbReference>
<organism evidence="1 2">
    <name type="scientific">Pristionchus fissidentatus</name>
    <dbReference type="NCBI Taxonomy" id="1538716"/>
    <lineage>
        <taxon>Eukaryota</taxon>
        <taxon>Metazoa</taxon>
        <taxon>Ecdysozoa</taxon>
        <taxon>Nematoda</taxon>
        <taxon>Chromadorea</taxon>
        <taxon>Rhabditida</taxon>
        <taxon>Rhabditina</taxon>
        <taxon>Diplogasteromorpha</taxon>
        <taxon>Diplogasteroidea</taxon>
        <taxon>Neodiplogasteridae</taxon>
        <taxon>Pristionchus</taxon>
    </lineage>
</organism>
<evidence type="ECO:0000313" key="1">
    <source>
        <dbReference type="EMBL" id="GMT20625.1"/>
    </source>
</evidence>
<dbReference type="Proteomes" id="UP001432322">
    <property type="component" value="Unassembled WGS sequence"/>
</dbReference>
<feature type="non-terminal residue" evidence="1">
    <location>
        <position position="1"/>
    </location>
</feature>
<name>A0AAV5VRM0_9BILA</name>
<evidence type="ECO:0008006" key="3">
    <source>
        <dbReference type="Google" id="ProtNLM"/>
    </source>
</evidence>
<accession>A0AAV5VRM0</accession>
<dbReference type="AlphaFoldDB" id="A0AAV5VRM0"/>
<reference evidence="1" key="1">
    <citation type="submission" date="2023-10" db="EMBL/GenBank/DDBJ databases">
        <title>Genome assembly of Pristionchus species.</title>
        <authorList>
            <person name="Yoshida K."/>
            <person name="Sommer R.J."/>
        </authorList>
    </citation>
    <scope>NUCLEOTIDE SEQUENCE</scope>
    <source>
        <strain evidence="1">RS5133</strain>
    </source>
</reference>
<protein>
    <recommendedName>
        <fullName evidence="3">F-box associated domain-containing protein</fullName>
    </recommendedName>
</protein>
<sequence>RIRDLSIMNFEARRVQHFSQFKQILNIIQYQSLSTAFNIGENQHISLLSALLHNRDISDAKLTLKWRGVFDEQKMRFLKEWLLKMPTTKSLRIDCEDFSPTNLVDPSLDDELLYHLARNTTKLDLFMLSSAYTTQGITSIWELFHGSDLREVRLSTSTTVAEQLEVLYNNYNNICITI</sequence>
<gene>
    <name evidence="1" type="ORF">PFISCL1PPCAC_11922</name>
</gene>
<comment type="caution">
    <text evidence="1">The sequence shown here is derived from an EMBL/GenBank/DDBJ whole genome shotgun (WGS) entry which is preliminary data.</text>
</comment>
<evidence type="ECO:0000313" key="2">
    <source>
        <dbReference type="Proteomes" id="UP001432322"/>
    </source>
</evidence>
<proteinExistence type="predicted"/>
<keyword evidence="2" id="KW-1185">Reference proteome</keyword>